<protein>
    <submittedName>
        <fullName evidence="1">MATE family efflux transporter</fullName>
    </submittedName>
</protein>
<gene>
    <name evidence="1" type="ORF">CS063_01755</name>
</gene>
<evidence type="ECO:0000313" key="2">
    <source>
        <dbReference type="Proteomes" id="UP000224460"/>
    </source>
</evidence>
<proteinExistence type="predicted"/>
<dbReference type="Proteomes" id="UP000224460">
    <property type="component" value="Unassembled WGS sequence"/>
</dbReference>
<reference evidence="1" key="1">
    <citation type="submission" date="2017-10" db="EMBL/GenBank/DDBJ databases">
        <title>Genome sequence of cellulolytic Lachnospiraceae bacterium XHS1971 isolated from hotspring sediment.</title>
        <authorList>
            <person name="Vasudevan G."/>
            <person name="Joshi A.J."/>
            <person name="Hivarkar S."/>
            <person name="Lanjekar V.B."/>
            <person name="Dhakephalkar P.K."/>
            <person name="Dagar S."/>
        </authorList>
    </citation>
    <scope>NUCLEOTIDE SEQUENCE</scope>
    <source>
        <strain evidence="1">XHS1971</strain>
    </source>
</reference>
<accession>A0AC61DGA0</accession>
<comment type="caution">
    <text evidence="1">The sequence shown here is derived from an EMBL/GenBank/DDBJ whole genome shotgun (WGS) entry which is preliminary data.</text>
</comment>
<name>A0AC61DGA0_9FIRM</name>
<dbReference type="EMBL" id="PEDL01000001">
    <property type="protein sequence ID" value="PHV72226.1"/>
    <property type="molecule type" value="Genomic_DNA"/>
</dbReference>
<sequence length="447" mass="49257">MKQDLTIGSEKKALLLFAMPLIGGNILQQLYNVVDTWIVGRYVSSEALAAVGTSFALLTFLYSIIIGLCMGSSTAFAMYFGKKDKVLLRRSIFLSGSSIGILTLVLNVLLLVWGDIIIKLMRVDPVLFELTREYLHIIFMGLTAVFIYNFFASIVRSMGNSRVPVLFIALAAALNIILDVLFVKFFNWKIAGAAWATFIAQLVSALGMMGYAWCKVPEVRLKKEDCVWDKELMKQLGSYSLLTSLQQSIMNFGILMIQGLVNSYGVAVTAAFAAVVKIDAFAYMPVQDFGNAFSTFIAQNKGAGKEERIKKGIRFASLLTVLFSGLVSVGVVIGAKELMLIFFEEYQQEIISIGVRYLQIEGACYMGIGILFLLYGFYRGVGRAGMSLVLTIISLGTRVILAYALAPIGGIEMIWWAIPIGWILADAVGIGVLINYINKSKRIIREV</sequence>
<keyword evidence="2" id="KW-1185">Reference proteome</keyword>
<organism evidence="1 2">
    <name type="scientific">Sporanaerobium hydrogeniformans</name>
    <dbReference type="NCBI Taxonomy" id="3072179"/>
    <lineage>
        <taxon>Bacteria</taxon>
        <taxon>Bacillati</taxon>
        <taxon>Bacillota</taxon>
        <taxon>Clostridia</taxon>
        <taxon>Lachnospirales</taxon>
        <taxon>Lachnospiraceae</taxon>
        <taxon>Sporanaerobium</taxon>
    </lineage>
</organism>
<evidence type="ECO:0000313" key="1">
    <source>
        <dbReference type="EMBL" id="PHV72226.1"/>
    </source>
</evidence>